<keyword evidence="3 4" id="KW-0446">Lipid-binding</keyword>
<gene>
    <name evidence="7" type="ORF">LVIROSA_LOCUS31768</name>
</gene>
<evidence type="ECO:0000256" key="5">
    <source>
        <dbReference type="SAM" id="SignalP"/>
    </source>
</evidence>
<feature type="chain" id="PRO_5043628066" description="Non-specific lipid-transfer protein" evidence="5">
    <location>
        <begin position="26"/>
        <end position="117"/>
    </location>
</feature>
<evidence type="ECO:0000256" key="3">
    <source>
        <dbReference type="ARBA" id="ARBA00023121"/>
    </source>
</evidence>
<dbReference type="SUPFAM" id="SSF47699">
    <property type="entry name" value="Bifunctional inhibitor/lipid-transfer protein/seed storage 2S albumin"/>
    <property type="match status" value="1"/>
</dbReference>
<evidence type="ECO:0000256" key="4">
    <source>
        <dbReference type="RuleBase" id="RU000628"/>
    </source>
</evidence>
<dbReference type="InterPro" id="IPR000528">
    <property type="entry name" value="Plant_nsLTP"/>
</dbReference>
<keyword evidence="8" id="KW-1185">Reference proteome</keyword>
<evidence type="ECO:0000259" key="6">
    <source>
        <dbReference type="SMART" id="SM00499"/>
    </source>
</evidence>
<keyword evidence="5" id="KW-0732">Signal</keyword>
<dbReference type="CDD" id="cd01960">
    <property type="entry name" value="nsLTP1"/>
    <property type="match status" value="1"/>
</dbReference>
<evidence type="ECO:0000313" key="8">
    <source>
        <dbReference type="Proteomes" id="UP001157418"/>
    </source>
</evidence>
<dbReference type="PANTHER" id="PTHR33076">
    <property type="entry name" value="NON-SPECIFIC LIPID-TRANSFER PROTEIN 2-RELATED"/>
    <property type="match status" value="1"/>
</dbReference>
<feature type="domain" description="Bifunctional inhibitor/plant lipid transfer protein/seed storage helical" evidence="6">
    <location>
        <begin position="29"/>
        <end position="113"/>
    </location>
</feature>
<comment type="function">
    <text evidence="4">Plant non-specific lipid-transfer proteins transfer phospholipids as well as galactolipids across membranes. May play a role in wax or cutin deposition in the cell walls of expanding epidermal cells and certain secretory tissues.</text>
</comment>
<dbReference type="SMART" id="SM00499">
    <property type="entry name" value="AAI"/>
    <property type="match status" value="1"/>
</dbReference>
<accession>A0AAU9P729</accession>
<proteinExistence type="inferred from homology"/>
<name>A0AAU9P729_9ASTR</name>
<dbReference type="GO" id="GO:0008289">
    <property type="term" value="F:lipid binding"/>
    <property type="evidence" value="ECO:0007669"/>
    <property type="project" value="UniProtKB-KW"/>
</dbReference>
<dbReference type="PRINTS" id="PR00382">
    <property type="entry name" value="LIPIDTRNSFER"/>
</dbReference>
<keyword evidence="2 4" id="KW-0813">Transport</keyword>
<comment type="similarity">
    <text evidence="1 4">Belongs to the plant LTP family.</text>
</comment>
<sequence length="117" mass="11919">MAVTIIKILCVVVACMVVSAPYAEAAITCGQVVSKMLPCLAYLRTGGAVPVPCCSGLKSLKAATKATPDRKTACGCLKTASAAYSGINPSNAVGLPAKCGVNLPFKFSPDIDCSKVH</sequence>
<dbReference type="Pfam" id="PF00234">
    <property type="entry name" value="Tryp_alpha_amyl"/>
    <property type="match status" value="1"/>
</dbReference>
<dbReference type="Gene3D" id="1.10.110.10">
    <property type="entry name" value="Plant lipid-transfer and hydrophobic proteins"/>
    <property type="match status" value="1"/>
</dbReference>
<reference evidence="7 8" key="1">
    <citation type="submission" date="2022-01" db="EMBL/GenBank/DDBJ databases">
        <authorList>
            <person name="Xiong W."/>
            <person name="Schranz E."/>
        </authorList>
    </citation>
    <scope>NUCLEOTIDE SEQUENCE [LARGE SCALE GENOMIC DNA]</scope>
</reference>
<evidence type="ECO:0000313" key="7">
    <source>
        <dbReference type="EMBL" id="CAH1446047.1"/>
    </source>
</evidence>
<dbReference type="PROSITE" id="PS00597">
    <property type="entry name" value="PLANT_LTP"/>
    <property type="match status" value="1"/>
</dbReference>
<dbReference type="AlphaFoldDB" id="A0AAU9P729"/>
<evidence type="ECO:0000256" key="1">
    <source>
        <dbReference type="ARBA" id="ARBA00009748"/>
    </source>
</evidence>
<dbReference type="GO" id="GO:0006869">
    <property type="term" value="P:lipid transport"/>
    <property type="evidence" value="ECO:0007669"/>
    <property type="project" value="InterPro"/>
</dbReference>
<organism evidence="7 8">
    <name type="scientific">Lactuca virosa</name>
    <dbReference type="NCBI Taxonomy" id="75947"/>
    <lineage>
        <taxon>Eukaryota</taxon>
        <taxon>Viridiplantae</taxon>
        <taxon>Streptophyta</taxon>
        <taxon>Embryophyta</taxon>
        <taxon>Tracheophyta</taxon>
        <taxon>Spermatophyta</taxon>
        <taxon>Magnoliopsida</taxon>
        <taxon>eudicotyledons</taxon>
        <taxon>Gunneridae</taxon>
        <taxon>Pentapetalae</taxon>
        <taxon>asterids</taxon>
        <taxon>campanulids</taxon>
        <taxon>Asterales</taxon>
        <taxon>Asteraceae</taxon>
        <taxon>Cichorioideae</taxon>
        <taxon>Cichorieae</taxon>
        <taxon>Lactucinae</taxon>
        <taxon>Lactuca</taxon>
    </lineage>
</organism>
<dbReference type="Proteomes" id="UP001157418">
    <property type="component" value="Unassembled WGS sequence"/>
</dbReference>
<feature type="signal peptide" evidence="5">
    <location>
        <begin position="1"/>
        <end position="25"/>
    </location>
</feature>
<protein>
    <recommendedName>
        <fullName evidence="4">Non-specific lipid-transfer protein</fullName>
    </recommendedName>
</protein>
<dbReference type="InterPro" id="IPR036312">
    <property type="entry name" value="Bifun_inhib/LTP/seed_sf"/>
</dbReference>
<evidence type="ECO:0000256" key="2">
    <source>
        <dbReference type="ARBA" id="ARBA00022448"/>
    </source>
</evidence>
<dbReference type="InterPro" id="IPR016140">
    <property type="entry name" value="Bifunc_inhib/LTP/seed_store"/>
</dbReference>
<dbReference type="EMBL" id="CAKMRJ010005523">
    <property type="protein sequence ID" value="CAH1446047.1"/>
    <property type="molecule type" value="Genomic_DNA"/>
</dbReference>
<comment type="caution">
    <text evidence="7">The sequence shown here is derived from an EMBL/GenBank/DDBJ whole genome shotgun (WGS) entry which is preliminary data.</text>
</comment>